<dbReference type="PROSITE" id="PS00909">
    <property type="entry name" value="MR_MLE_2"/>
    <property type="match status" value="1"/>
</dbReference>
<dbReference type="InterPro" id="IPR036849">
    <property type="entry name" value="Enolase-like_C_sf"/>
</dbReference>
<dbReference type="SFLD" id="SFLDS00001">
    <property type="entry name" value="Enolase"/>
    <property type="match status" value="1"/>
</dbReference>
<dbReference type="NCBIfam" id="TIGR01927">
    <property type="entry name" value="menC_gam_Gplu"/>
    <property type="match status" value="1"/>
</dbReference>
<dbReference type="RefSeq" id="WP_188925876.1">
    <property type="nucleotide sequence ID" value="NZ_BMQI01000033.1"/>
</dbReference>
<dbReference type="AlphaFoldDB" id="A0A9X2CDC9"/>
<accession>A0A9X2CDC9</accession>
<dbReference type="SFLD" id="SFLDF00009">
    <property type="entry name" value="o-succinylbenzoate_synthase"/>
    <property type="match status" value="1"/>
</dbReference>
<feature type="domain" description="Mandelate racemase/muconate lactonizing enzyme C-terminal" evidence="5">
    <location>
        <begin position="149"/>
        <end position="243"/>
    </location>
</feature>
<evidence type="ECO:0000256" key="3">
    <source>
        <dbReference type="ARBA" id="ARBA00023239"/>
    </source>
</evidence>
<dbReference type="GO" id="GO:0009063">
    <property type="term" value="P:amino acid catabolic process"/>
    <property type="evidence" value="ECO:0007669"/>
    <property type="project" value="InterPro"/>
</dbReference>
<keyword evidence="1" id="KW-0479">Metal-binding</keyword>
<dbReference type="EC" id="4.2.1.113" evidence="4"/>
<reference evidence="6" key="1">
    <citation type="submission" date="2022-01" db="EMBL/GenBank/DDBJ databases">
        <title>Whole genome-based taxonomy of the Shewanellaceae.</title>
        <authorList>
            <person name="Martin-Rodriguez A.J."/>
        </authorList>
    </citation>
    <scope>NUCLEOTIDE SEQUENCE</scope>
    <source>
        <strain evidence="6">DSM 23803</strain>
    </source>
</reference>
<dbReference type="Pfam" id="PF21508">
    <property type="entry name" value="MenC_N"/>
    <property type="match status" value="1"/>
</dbReference>
<dbReference type="SUPFAM" id="SSF54826">
    <property type="entry name" value="Enolase N-terminal domain-like"/>
    <property type="match status" value="1"/>
</dbReference>
<dbReference type="PANTHER" id="PTHR48073:SF2">
    <property type="entry name" value="O-SUCCINYLBENZOATE SYNTHASE"/>
    <property type="match status" value="1"/>
</dbReference>
<dbReference type="InterPro" id="IPR041338">
    <property type="entry name" value="OSBS_N"/>
</dbReference>
<dbReference type="InterPro" id="IPR029017">
    <property type="entry name" value="Enolase-like_N"/>
</dbReference>
<dbReference type="InterPro" id="IPR029065">
    <property type="entry name" value="Enolase_C-like"/>
</dbReference>
<gene>
    <name evidence="6" type="primary">menC</name>
    <name evidence="6" type="ORF">L2749_15100</name>
</gene>
<organism evidence="6 7">
    <name type="scientific">Shewanella algicola</name>
    <dbReference type="NCBI Taxonomy" id="640633"/>
    <lineage>
        <taxon>Bacteria</taxon>
        <taxon>Pseudomonadati</taxon>
        <taxon>Pseudomonadota</taxon>
        <taxon>Gammaproteobacteria</taxon>
        <taxon>Alteromonadales</taxon>
        <taxon>Shewanellaceae</taxon>
        <taxon>Shewanella</taxon>
    </lineage>
</organism>
<dbReference type="EMBL" id="JAKILJ010000036">
    <property type="protein sequence ID" value="MCL1106568.1"/>
    <property type="molecule type" value="Genomic_DNA"/>
</dbReference>
<keyword evidence="7" id="KW-1185">Reference proteome</keyword>
<dbReference type="SMART" id="SM00922">
    <property type="entry name" value="MR_MLE"/>
    <property type="match status" value="1"/>
</dbReference>
<evidence type="ECO:0000256" key="4">
    <source>
        <dbReference type="NCBIfam" id="TIGR01927"/>
    </source>
</evidence>
<dbReference type="Gene3D" id="3.20.20.120">
    <property type="entry name" value="Enolase-like C-terminal domain"/>
    <property type="match status" value="1"/>
</dbReference>
<evidence type="ECO:0000259" key="5">
    <source>
        <dbReference type="SMART" id="SM00922"/>
    </source>
</evidence>
<dbReference type="PANTHER" id="PTHR48073">
    <property type="entry name" value="O-SUCCINYLBENZOATE SYNTHASE-RELATED"/>
    <property type="match status" value="1"/>
</dbReference>
<comment type="caution">
    <text evidence="6">The sequence shown here is derived from an EMBL/GenBank/DDBJ whole genome shotgun (WGS) entry which is preliminary data.</text>
</comment>
<evidence type="ECO:0000256" key="1">
    <source>
        <dbReference type="ARBA" id="ARBA00022723"/>
    </source>
</evidence>
<dbReference type="SUPFAM" id="SSF51604">
    <property type="entry name" value="Enolase C-terminal domain-like"/>
    <property type="match status" value="1"/>
</dbReference>
<keyword evidence="3 6" id="KW-0456">Lyase</keyword>
<dbReference type="InterPro" id="IPR013342">
    <property type="entry name" value="Mandelate_racemase_C"/>
</dbReference>
<dbReference type="Pfam" id="PF13378">
    <property type="entry name" value="MR_MLE_C"/>
    <property type="match status" value="1"/>
</dbReference>
<dbReference type="CDD" id="cd03320">
    <property type="entry name" value="OSBS"/>
    <property type="match status" value="1"/>
</dbReference>
<keyword evidence="2" id="KW-0460">Magnesium</keyword>
<proteinExistence type="predicted"/>
<dbReference type="GO" id="GO:0043748">
    <property type="term" value="F:O-succinylbenzoate synthase activity"/>
    <property type="evidence" value="ECO:0007669"/>
    <property type="project" value="UniProtKB-EC"/>
</dbReference>
<dbReference type="GO" id="GO:0046872">
    <property type="term" value="F:metal ion binding"/>
    <property type="evidence" value="ECO:0007669"/>
    <property type="project" value="UniProtKB-KW"/>
</dbReference>
<name>A0A9X2CDC9_9GAMM</name>
<dbReference type="Gene3D" id="3.30.390.10">
    <property type="entry name" value="Enolase-like, N-terminal domain"/>
    <property type="match status" value="1"/>
</dbReference>
<dbReference type="GO" id="GO:0009234">
    <property type="term" value="P:menaquinone biosynthetic process"/>
    <property type="evidence" value="ECO:0007669"/>
    <property type="project" value="UniProtKB-UniRule"/>
</dbReference>
<sequence length="368" mass="40112">MQPVDELTISAVSLYRYHISLNPTLPVAKQRIDHRKGALIVVTLTDEQQHKQQAWVEISPLSGIDTEGLPIEGFSQESLDDVIASLSHSAALLINKSPNELTALAATSPLPSVAFGLSLLHAKITHHLPCRIDNPHNQSATVPLVYVGMSEQQLQAKLLQNGTINSVKVKVAQTTMEQEIAFIYRVFELAPQVSLRLDANRGFSLEQAIDFLACLPKDKIEYIEEPCINPADNPEVYLQLGLRYALDESLNSPAFDVVNAIKQQPGIGALIIKPMLLGSLAGLQRMIESAHSNGVRCILSSSLESDIGINDLRLVSQALTPNETPGLDTLSAFRQTLQLTTPTSTQLNQRALSLIIHAGEENKATNSL</sequence>
<evidence type="ECO:0000313" key="6">
    <source>
        <dbReference type="EMBL" id="MCL1106568.1"/>
    </source>
</evidence>
<protein>
    <recommendedName>
        <fullName evidence="4">o-succinylbenzoate synthase</fullName>
        <ecNumber evidence="4">4.2.1.113</ecNumber>
    </recommendedName>
</protein>
<dbReference type="NCBIfam" id="NF003473">
    <property type="entry name" value="PRK05105.1"/>
    <property type="match status" value="1"/>
</dbReference>
<dbReference type="InterPro" id="IPR018110">
    <property type="entry name" value="Mandel_Rmase/mucon_lact_enz_CS"/>
</dbReference>
<dbReference type="SFLD" id="SFLDG00180">
    <property type="entry name" value="muconate_cycloisomerase"/>
    <property type="match status" value="1"/>
</dbReference>
<dbReference type="Proteomes" id="UP001139408">
    <property type="component" value="Unassembled WGS sequence"/>
</dbReference>
<evidence type="ECO:0000313" key="7">
    <source>
        <dbReference type="Proteomes" id="UP001139408"/>
    </source>
</evidence>
<evidence type="ECO:0000256" key="2">
    <source>
        <dbReference type="ARBA" id="ARBA00022842"/>
    </source>
</evidence>